<keyword evidence="6 7" id="KW-0472">Membrane</keyword>
<comment type="caution">
    <text evidence="9">The sequence shown here is derived from an EMBL/GenBank/DDBJ whole genome shotgun (WGS) entry which is preliminary data.</text>
</comment>
<accession>A0A427Y8Y7</accession>
<comment type="similarity">
    <text evidence="2">Belongs to the major facilitator superfamily. Sugar transporter (TC 2.A.1.1) family.</text>
</comment>
<feature type="transmembrane region" description="Helical" evidence="7">
    <location>
        <begin position="329"/>
        <end position="347"/>
    </location>
</feature>
<sequence>MAPTGTAPLYTQWQNNTATWWFRDRGLRLCMANILVLFLCVFAQGFDGILLNGLQALPSWLDSFHDPDSNTLGLISAAYGFPSLIVPYFVQMLTDRFGRRPVIVVGAALGIAGPLISGLGHTLGSFIAGRVVTWQVGFRVHFAHIVSAPSLIAEVAHPRFRAVVTASLQCTYFLGAAVAGWTTFGVTNWSSEWAWRAPVIIQCAGCVPVLVWSLCPWMVESPRWLAYRDRQDQAHELLAKLHANGDMGDELVLHEVAEIQEAAELERQASGSSYVDFVRTRGNRKRVATAVFFGFITQMSGNSLSVMYLPKILALVGMTAALPVEGINGGLSLYLLFVSLTMAQFVERLGRRRLLLGGFCGMILFLALQTAFTSVSTANPSVGIAAVPMIFLFMTCYSFCLTSLPFLYLTEILPYRLRAKGLAVYACAQAVMQVYSQYVTPFALAGISWRYYFVLLACDVVAIVVVYFLIVETKGRTLEEIDELFDGPELAVADPAEHKIAGLQDAKGSEERRELV</sequence>
<evidence type="ECO:0000256" key="5">
    <source>
        <dbReference type="ARBA" id="ARBA00022989"/>
    </source>
</evidence>
<evidence type="ECO:0000256" key="7">
    <source>
        <dbReference type="SAM" id="Phobius"/>
    </source>
</evidence>
<evidence type="ECO:0000256" key="6">
    <source>
        <dbReference type="ARBA" id="ARBA00023136"/>
    </source>
</evidence>
<evidence type="ECO:0000313" key="10">
    <source>
        <dbReference type="Proteomes" id="UP000279259"/>
    </source>
</evidence>
<dbReference type="InterPro" id="IPR005829">
    <property type="entry name" value="Sugar_transporter_CS"/>
</dbReference>
<feature type="domain" description="Major facilitator superfamily (MFS) profile" evidence="8">
    <location>
        <begin position="33"/>
        <end position="474"/>
    </location>
</feature>
<dbReference type="Pfam" id="PF00083">
    <property type="entry name" value="Sugar_tr"/>
    <property type="match status" value="1"/>
</dbReference>
<feature type="transmembrane region" description="Helical" evidence="7">
    <location>
        <begin position="102"/>
        <end position="120"/>
    </location>
</feature>
<name>A0A427Y8Y7_9TREE</name>
<dbReference type="InterPro" id="IPR036259">
    <property type="entry name" value="MFS_trans_sf"/>
</dbReference>
<organism evidence="9 10">
    <name type="scientific">Saitozyma podzolica</name>
    <dbReference type="NCBI Taxonomy" id="1890683"/>
    <lineage>
        <taxon>Eukaryota</taxon>
        <taxon>Fungi</taxon>
        <taxon>Dikarya</taxon>
        <taxon>Basidiomycota</taxon>
        <taxon>Agaricomycotina</taxon>
        <taxon>Tremellomycetes</taxon>
        <taxon>Tremellales</taxon>
        <taxon>Trimorphomycetaceae</taxon>
        <taxon>Saitozyma</taxon>
    </lineage>
</organism>
<feature type="transmembrane region" description="Helical" evidence="7">
    <location>
        <begin position="160"/>
        <end position="181"/>
    </location>
</feature>
<dbReference type="Proteomes" id="UP000279259">
    <property type="component" value="Unassembled WGS sequence"/>
</dbReference>
<evidence type="ECO:0000259" key="8">
    <source>
        <dbReference type="PROSITE" id="PS50850"/>
    </source>
</evidence>
<dbReference type="FunFam" id="1.20.1250.20:FF:000134">
    <property type="entry name" value="MFS sugar transporter protein"/>
    <property type="match status" value="1"/>
</dbReference>
<feature type="transmembrane region" description="Helical" evidence="7">
    <location>
        <begin position="287"/>
        <end position="309"/>
    </location>
</feature>
<feature type="transmembrane region" description="Helical" evidence="7">
    <location>
        <begin position="193"/>
        <end position="215"/>
    </location>
</feature>
<dbReference type="PANTHER" id="PTHR48022">
    <property type="entry name" value="PLASTIDIC GLUCOSE TRANSPORTER 4"/>
    <property type="match status" value="1"/>
</dbReference>
<dbReference type="Gene3D" id="1.20.1250.20">
    <property type="entry name" value="MFS general substrate transporter like domains"/>
    <property type="match status" value="1"/>
</dbReference>
<reference evidence="9 10" key="1">
    <citation type="submission" date="2018-11" db="EMBL/GenBank/DDBJ databases">
        <title>Genome sequence of Saitozyma podzolica DSM 27192.</title>
        <authorList>
            <person name="Aliyu H."/>
            <person name="Gorte O."/>
            <person name="Ochsenreither K."/>
        </authorList>
    </citation>
    <scope>NUCLEOTIDE SEQUENCE [LARGE SCALE GENOMIC DNA]</scope>
    <source>
        <strain evidence="9 10">DSM 27192</strain>
    </source>
</reference>
<dbReference type="AlphaFoldDB" id="A0A427Y8Y7"/>
<feature type="transmembrane region" description="Helical" evidence="7">
    <location>
        <begin position="451"/>
        <end position="470"/>
    </location>
</feature>
<dbReference type="InterPro" id="IPR020846">
    <property type="entry name" value="MFS_dom"/>
</dbReference>
<feature type="transmembrane region" description="Helical" evidence="7">
    <location>
        <begin position="71"/>
        <end position="90"/>
    </location>
</feature>
<evidence type="ECO:0000313" key="9">
    <source>
        <dbReference type="EMBL" id="RSH87464.1"/>
    </source>
</evidence>
<dbReference type="InterPro" id="IPR050360">
    <property type="entry name" value="MFS_Sugar_Transporters"/>
</dbReference>
<keyword evidence="4 7" id="KW-0812">Transmembrane</keyword>
<dbReference type="EMBL" id="RSCD01000017">
    <property type="protein sequence ID" value="RSH87464.1"/>
    <property type="molecule type" value="Genomic_DNA"/>
</dbReference>
<protein>
    <recommendedName>
        <fullName evidence="8">Major facilitator superfamily (MFS) profile domain-containing protein</fullName>
    </recommendedName>
</protein>
<dbReference type="SUPFAM" id="SSF103473">
    <property type="entry name" value="MFS general substrate transporter"/>
    <property type="match status" value="1"/>
</dbReference>
<dbReference type="GO" id="GO:0016020">
    <property type="term" value="C:membrane"/>
    <property type="evidence" value="ECO:0007669"/>
    <property type="project" value="UniProtKB-SubCell"/>
</dbReference>
<dbReference type="GO" id="GO:0005351">
    <property type="term" value="F:carbohydrate:proton symporter activity"/>
    <property type="evidence" value="ECO:0007669"/>
    <property type="project" value="TreeGrafter"/>
</dbReference>
<comment type="subcellular location">
    <subcellularLocation>
        <location evidence="1">Membrane</location>
        <topology evidence="1">Multi-pass membrane protein</topology>
    </subcellularLocation>
</comment>
<feature type="transmembrane region" description="Helical" evidence="7">
    <location>
        <begin position="384"/>
        <end position="410"/>
    </location>
</feature>
<evidence type="ECO:0000256" key="3">
    <source>
        <dbReference type="ARBA" id="ARBA00022448"/>
    </source>
</evidence>
<evidence type="ECO:0000256" key="4">
    <source>
        <dbReference type="ARBA" id="ARBA00022692"/>
    </source>
</evidence>
<dbReference type="PROSITE" id="PS00216">
    <property type="entry name" value="SUGAR_TRANSPORT_1"/>
    <property type="match status" value="1"/>
</dbReference>
<dbReference type="InterPro" id="IPR005828">
    <property type="entry name" value="MFS_sugar_transport-like"/>
</dbReference>
<dbReference type="PANTHER" id="PTHR48022:SF52">
    <property type="entry name" value="SUGAR TRANSPORTER, PUTATIVE-RELATED"/>
    <property type="match status" value="1"/>
</dbReference>
<proteinExistence type="inferred from homology"/>
<feature type="transmembrane region" description="Helical" evidence="7">
    <location>
        <begin position="29"/>
        <end position="51"/>
    </location>
</feature>
<dbReference type="PROSITE" id="PS50850">
    <property type="entry name" value="MFS"/>
    <property type="match status" value="1"/>
</dbReference>
<keyword evidence="10" id="KW-1185">Reference proteome</keyword>
<feature type="transmembrane region" description="Helical" evidence="7">
    <location>
        <begin position="132"/>
        <end position="153"/>
    </location>
</feature>
<feature type="transmembrane region" description="Helical" evidence="7">
    <location>
        <begin position="422"/>
        <end position="439"/>
    </location>
</feature>
<gene>
    <name evidence="9" type="ORF">EHS25_003374</name>
</gene>
<evidence type="ECO:0000256" key="2">
    <source>
        <dbReference type="ARBA" id="ARBA00010992"/>
    </source>
</evidence>
<feature type="transmembrane region" description="Helical" evidence="7">
    <location>
        <begin position="354"/>
        <end position="372"/>
    </location>
</feature>
<dbReference type="OrthoDB" id="4142200at2759"/>
<keyword evidence="5 7" id="KW-1133">Transmembrane helix</keyword>
<keyword evidence="3" id="KW-0813">Transport</keyword>
<evidence type="ECO:0000256" key="1">
    <source>
        <dbReference type="ARBA" id="ARBA00004141"/>
    </source>
</evidence>